<evidence type="ECO:0000313" key="2">
    <source>
        <dbReference type="Proteomes" id="UP000199532"/>
    </source>
</evidence>
<evidence type="ECO:0000313" key="1">
    <source>
        <dbReference type="EMBL" id="SEI53127.1"/>
    </source>
</evidence>
<dbReference type="Proteomes" id="UP000199532">
    <property type="component" value="Unassembled WGS sequence"/>
</dbReference>
<reference evidence="1 2" key="1">
    <citation type="submission" date="2016-10" db="EMBL/GenBank/DDBJ databases">
        <authorList>
            <person name="de Groot N.N."/>
        </authorList>
    </citation>
    <scope>NUCLEOTIDE SEQUENCE [LARGE SCALE GENOMIC DNA]</scope>
    <source>
        <strain evidence="1 2">DSM 19938</strain>
    </source>
</reference>
<dbReference type="EMBL" id="FNXY01000002">
    <property type="protein sequence ID" value="SEI53127.1"/>
    <property type="molecule type" value="Genomic_DNA"/>
</dbReference>
<dbReference type="AlphaFoldDB" id="A0A1H6RKR2"/>
<accession>A0A1H6RKR2</accession>
<name>A0A1H6RKR2_9BACT</name>
<gene>
    <name evidence="1" type="ORF">SAMN04487995_1179</name>
</gene>
<keyword evidence="2" id="KW-1185">Reference proteome</keyword>
<proteinExistence type="predicted"/>
<organism evidence="1 2">
    <name type="scientific">Dyadobacter koreensis</name>
    <dbReference type="NCBI Taxonomy" id="408657"/>
    <lineage>
        <taxon>Bacteria</taxon>
        <taxon>Pseudomonadati</taxon>
        <taxon>Bacteroidota</taxon>
        <taxon>Cytophagia</taxon>
        <taxon>Cytophagales</taxon>
        <taxon>Spirosomataceae</taxon>
        <taxon>Dyadobacter</taxon>
    </lineage>
</organism>
<protein>
    <submittedName>
        <fullName evidence="1">Uncharacterized protein</fullName>
    </submittedName>
</protein>
<sequence length="133" mass="14905">MPVNNRRLRRSHELPAVIYLYKQETAEGVENYTLTRSLPGTQSSLLKTQTKVGLDKIIHKLSKTLPSISNNQPARIPFTHSISRTIDSPIGFCMSSGRTPHVYVSTSRQGAKGDFLWMFNVLIIAFCVESSKP</sequence>